<name>A0A9D1GAM1_9FIRM</name>
<proteinExistence type="predicted"/>
<feature type="transmembrane region" description="Helical" evidence="1">
    <location>
        <begin position="18"/>
        <end position="36"/>
    </location>
</feature>
<evidence type="ECO:0000313" key="3">
    <source>
        <dbReference type="Proteomes" id="UP000886833"/>
    </source>
</evidence>
<dbReference type="AlphaFoldDB" id="A0A9D1GAM1"/>
<reference evidence="2" key="1">
    <citation type="submission" date="2020-10" db="EMBL/GenBank/DDBJ databases">
        <authorList>
            <person name="Gilroy R."/>
        </authorList>
    </citation>
    <scope>NUCLEOTIDE SEQUENCE</scope>
    <source>
        <strain evidence="2">CHK195-26880</strain>
    </source>
</reference>
<keyword evidence="1" id="KW-0812">Transmembrane</keyword>
<dbReference type="Proteomes" id="UP000886833">
    <property type="component" value="Unassembled WGS sequence"/>
</dbReference>
<accession>A0A9D1GAM1</accession>
<keyword evidence="1" id="KW-1133">Transmembrane helix</keyword>
<evidence type="ECO:0000256" key="1">
    <source>
        <dbReference type="SAM" id="Phobius"/>
    </source>
</evidence>
<sequence>MRKKKIKKERKKLTRKQLIILIVVTIILGIICYFASTEITKNIIDKRTMEKRLANEDYSDLRELDTINNITLNDLINSFNEISDSDINIDDINDNKVMINDIEIEFNLNGDNINIISINFKKKSNDVKELISNMIIANNNEITEETTDLIYDRVFETLGNTEDENSETSEFFQYQGLEFSLKEYKDSNYKYSFRVGRIVKEETNEEE</sequence>
<comment type="caution">
    <text evidence="2">The sequence shown here is derived from an EMBL/GenBank/DDBJ whole genome shotgun (WGS) entry which is preliminary data.</text>
</comment>
<evidence type="ECO:0000313" key="2">
    <source>
        <dbReference type="EMBL" id="HIT37398.1"/>
    </source>
</evidence>
<dbReference type="EMBL" id="DVKQ01000033">
    <property type="protein sequence ID" value="HIT37398.1"/>
    <property type="molecule type" value="Genomic_DNA"/>
</dbReference>
<keyword evidence="1" id="KW-0472">Membrane</keyword>
<reference evidence="2" key="2">
    <citation type="journal article" date="2021" name="PeerJ">
        <title>Extensive microbial diversity within the chicken gut microbiome revealed by metagenomics and culture.</title>
        <authorList>
            <person name="Gilroy R."/>
            <person name="Ravi A."/>
            <person name="Getino M."/>
            <person name="Pursley I."/>
            <person name="Horton D.L."/>
            <person name="Alikhan N.F."/>
            <person name="Baker D."/>
            <person name="Gharbi K."/>
            <person name="Hall N."/>
            <person name="Watson M."/>
            <person name="Adriaenssens E.M."/>
            <person name="Foster-Nyarko E."/>
            <person name="Jarju S."/>
            <person name="Secka A."/>
            <person name="Antonio M."/>
            <person name="Oren A."/>
            <person name="Chaudhuri R.R."/>
            <person name="La Ragione R."/>
            <person name="Hildebrand F."/>
            <person name="Pallen M.J."/>
        </authorList>
    </citation>
    <scope>NUCLEOTIDE SEQUENCE</scope>
    <source>
        <strain evidence="2">CHK195-26880</strain>
    </source>
</reference>
<protein>
    <submittedName>
        <fullName evidence="2">Uncharacterized protein</fullName>
    </submittedName>
</protein>
<gene>
    <name evidence="2" type="ORF">IAB59_02820</name>
</gene>
<organism evidence="2 3">
    <name type="scientific">Candidatus Onthousia faecipullorum</name>
    <dbReference type="NCBI Taxonomy" id="2840887"/>
    <lineage>
        <taxon>Bacteria</taxon>
        <taxon>Bacillati</taxon>
        <taxon>Bacillota</taxon>
        <taxon>Bacilli</taxon>
        <taxon>Candidatus Onthousia</taxon>
    </lineage>
</organism>